<dbReference type="InterPro" id="IPR051458">
    <property type="entry name" value="Cyt/Met_Dipeptidase"/>
</dbReference>
<sequence>MDLVESESTSEEDQKTWDSDSHVDASALPNSDCGIGHRVLASRSVLALAVDEQCVFAGLQGGDIVAWSLETYDLVASVHAHKESVLGLYLSEDGNLLFSSGGDSVVNVWSTRTFERLYSIYSHHDVGDIFTVVYSSDNQTIYCGAQNTSIQWCDLSEEGLSLNQAYSAHPSKRTHRFFDSRGPDGTRASGSSDGALSDGGRVLSFKRDHHKLFAHHGYVYSMLLVKGLVETAPSEEVLLTGAGDGVVKLWRLSQDPGTAPSPIAKLQNGDPVLSVAVEGSLLYCGLAGGALNIWNLDSQQLVKRITRHTGDVWAVHIIQGVAICGDSSGTVKKFNSRFEEVGGWVAHEGTMLASAAGRFKDRQIYATGGNDNSVGIWDLTEFFMTQEELPPISNDEMVNSLAKFVSFKTISASPKFAGECNQGAAFLRRHCNYLGAKTKLLTTGQDTNPIVIARFNATSPDKVDKTILFYGHYDVVGAETNRPKWRTDPYQLTSINGFLYGRGVSDNKGPILASLYAAADLARTKTLRCNVVFLIEGEEESGSQGFHQTVREHKAQIGSVDWVLLANSYWLDDYNPCLTYGLRGVVHANLVVTSDHPDLHSGIDGSTLLDEPVKDIAMLLSTIVGRKGTINLPGFHDAVRPLTDAEQKRFEAIADVLLLQHPEIPNSQALIKSLMHRWREPALTVHSVEVPGSKSATTIARRAKATLSIRIVPDQHADEVAADLTAYAQEQFTLLDSQNDLTVEITGKSDAWLGDPDNEIFATLSEAITAAWSPAQEDPKRQYPPTNTRSATKPKPSAGPIPELRRKDSDDSLASHVERVITSTTTSSAGKEAARKRSTQTAATVPTSSTLTQATPASPEESVALPTRAESAPDVKTPTVNGPAVASGAGKVKPMFIREGGSIPTIRFLEKEFSAPAANLPCGQASDNAHLDNERMRVENLYKSREIFRYVFANLVDKS</sequence>
<dbReference type="SUPFAM" id="SSF50978">
    <property type="entry name" value="WD40 repeat-like"/>
    <property type="match status" value="1"/>
</dbReference>
<dbReference type="InterPro" id="IPR036322">
    <property type="entry name" value="WD40_repeat_dom_sf"/>
</dbReference>
<dbReference type="GO" id="GO:0006751">
    <property type="term" value="P:glutathione catabolic process"/>
    <property type="evidence" value="ECO:0007669"/>
    <property type="project" value="InterPro"/>
</dbReference>
<dbReference type="PANTHER" id="PTHR43270:SF8">
    <property type="entry name" value="DI- AND TRIPEPTIDASE DUG2-RELATED"/>
    <property type="match status" value="1"/>
</dbReference>
<feature type="compositionally biased region" description="Basic and acidic residues" evidence="6">
    <location>
        <begin position="12"/>
        <end position="23"/>
    </location>
</feature>
<dbReference type="Proteomes" id="UP000055045">
    <property type="component" value="Unassembled WGS sequence"/>
</dbReference>
<keyword evidence="3" id="KW-0479">Metal-binding</keyword>
<dbReference type="InterPro" id="IPR001680">
    <property type="entry name" value="WD40_rpt"/>
</dbReference>
<feature type="repeat" description="WD" evidence="5">
    <location>
        <begin position="229"/>
        <end position="253"/>
    </location>
</feature>
<dbReference type="Pfam" id="PF01546">
    <property type="entry name" value="Peptidase_M20"/>
    <property type="match status" value="1"/>
</dbReference>
<feature type="compositionally biased region" description="Acidic residues" evidence="6">
    <location>
        <begin position="1"/>
        <end position="11"/>
    </location>
</feature>
<dbReference type="Gene3D" id="2.130.10.10">
    <property type="entry name" value="YVTN repeat-like/Quinoprotein amine dehydrogenase"/>
    <property type="match status" value="2"/>
</dbReference>
<dbReference type="EMBL" id="LLXE01000098">
    <property type="protein sequence ID" value="KUM62535.1"/>
    <property type="molecule type" value="Genomic_DNA"/>
</dbReference>
<dbReference type="InterPro" id="IPR017149">
    <property type="entry name" value="GSH_degradosome_Dug2"/>
</dbReference>
<dbReference type="Gene3D" id="3.30.70.360">
    <property type="match status" value="1"/>
</dbReference>
<organism evidence="7 8">
    <name type="scientific">Penicillium freii</name>
    <dbReference type="NCBI Taxonomy" id="48697"/>
    <lineage>
        <taxon>Eukaryota</taxon>
        <taxon>Fungi</taxon>
        <taxon>Dikarya</taxon>
        <taxon>Ascomycota</taxon>
        <taxon>Pezizomycotina</taxon>
        <taxon>Eurotiomycetes</taxon>
        <taxon>Eurotiomycetidae</taxon>
        <taxon>Eurotiales</taxon>
        <taxon>Aspergillaceae</taxon>
        <taxon>Penicillium</taxon>
    </lineage>
</organism>
<feature type="repeat" description="WD" evidence="5">
    <location>
        <begin position="78"/>
        <end position="119"/>
    </location>
</feature>
<evidence type="ECO:0000256" key="6">
    <source>
        <dbReference type="SAM" id="MobiDB-lite"/>
    </source>
</evidence>
<dbReference type="PANTHER" id="PTHR43270">
    <property type="entry name" value="BETA-ALA-HIS DIPEPTIDASE"/>
    <property type="match status" value="1"/>
</dbReference>
<dbReference type="Gene3D" id="3.40.630.10">
    <property type="entry name" value="Zn peptidases"/>
    <property type="match status" value="2"/>
</dbReference>
<keyword evidence="8" id="KW-1185">Reference proteome</keyword>
<dbReference type="InterPro" id="IPR015943">
    <property type="entry name" value="WD40/YVTN_repeat-like_dom_sf"/>
</dbReference>
<evidence type="ECO:0000256" key="3">
    <source>
        <dbReference type="ARBA" id="ARBA00022723"/>
    </source>
</evidence>
<reference evidence="7 8" key="1">
    <citation type="submission" date="2015-10" db="EMBL/GenBank/DDBJ databases">
        <title>Genome sequencing of Penicillium freii.</title>
        <authorList>
            <person name="Nguyen H.D."/>
            <person name="Visagie C.M."/>
            <person name="Seifert K.A."/>
        </authorList>
    </citation>
    <scope>NUCLEOTIDE SEQUENCE [LARGE SCALE GENOMIC DNA]</scope>
    <source>
        <strain evidence="7 8">DAOM 242723</strain>
    </source>
</reference>
<dbReference type="InterPro" id="IPR001261">
    <property type="entry name" value="ArgE/DapE_CS"/>
</dbReference>
<dbReference type="GO" id="GO:0046872">
    <property type="term" value="F:metal ion binding"/>
    <property type="evidence" value="ECO:0007669"/>
    <property type="project" value="UniProtKB-KW"/>
</dbReference>
<dbReference type="OrthoDB" id="7832001at2759"/>
<evidence type="ECO:0000256" key="2">
    <source>
        <dbReference type="ARBA" id="ARBA00022670"/>
    </source>
</evidence>
<feature type="region of interest" description="Disordered" evidence="6">
    <location>
        <begin position="173"/>
        <end position="196"/>
    </location>
</feature>
<evidence type="ECO:0000256" key="4">
    <source>
        <dbReference type="ARBA" id="ARBA00022801"/>
    </source>
</evidence>
<dbReference type="GO" id="GO:0006508">
    <property type="term" value="P:proteolysis"/>
    <property type="evidence" value="ECO:0007669"/>
    <property type="project" value="UniProtKB-KW"/>
</dbReference>
<dbReference type="SUPFAM" id="SSF53187">
    <property type="entry name" value="Zn-dependent exopeptidases"/>
    <property type="match status" value="1"/>
</dbReference>
<accession>A0A101ML15</accession>
<dbReference type="PROSITE" id="PS50082">
    <property type="entry name" value="WD_REPEATS_2"/>
    <property type="match status" value="2"/>
</dbReference>
<keyword evidence="4" id="KW-0378">Hydrolase</keyword>
<feature type="compositionally biased region" description="Polar residues" evidence="6">
    <location>
        <begin position="839"/>
        <end position="856"/>
    </location>
</feature>
<evidence type="ECO:0000256" key="5">
    <source>
        <dbReference type="PROSITE-ProRule" id="PRU00221"/>
    </source>
</evidence>
<feature type="region of interest" description="Disordered" evidence="6">
    <location>
        <begin position="1"/>
        <end position="23"/>
    </location>
</feature>
<comment type="caution">
    <text evidence="7">The sequence shown here is derived from an EMBL/GenBank/DDBJ whole genome shotgun (WGS) entry which is preliminary data.</text>
</comment>
<dbReference type="Pfam" id="PF00400">
    <property type="entry name" value="WD40"/>
    <property type="match status" value="1"/>
</dbReference>
<comment type="similarity">
    <text evidence="1">Belongs to the peptidase M20A family.</text>
</comment>
<dbReference type="STRING" id="48697.A0A101ML15"/>
<keyword evidence="2" id="KW-0645">Protease</keyword>
<feature type="region of interest" description="Disordered" evidence="6">
    <location>
        <begin position="772"/>
        <end position="882"/>
    </location>
</feature>
<keyword evidence="5" id="KW-0853">WD repeat</keyword>
<evidence type="ECO:0000313" key="8">
    <source>
        <dbReference type="Proteomes" id="UP000055045"/>
    </source>
</evidence>
<dbReference type="GO" id="GO:0008233">
    <property type="term" value="F:peptidase activity"/>
    <property type="evidence" value="ECO:0007669"/>
    <property type="project" value="UniProtKB-KW"/>
</dbReference>
<dbReference type="PROSITE" id="PS00758">
    <property type="entry name" value="ARGE_DAPE_CPG2_1"/>
    <property type="match status" value="1"/>
</dbReference>
<evidence type="ECO:0000256" key="1">
    <source>
        <dbReference type="ARBA" id="ARBA00006247"/>
    </source>
</evidence>
<gene>
    <name evidence="7" type="ORF">ACN42_g4569</name>
</gene>
<protein>
    <submittedName>
        <fullName evidence="7">Uncharacterized protein</fullName>
    </submittedName>
</protein>
<evidence type="ECO:0000313" key="7">
    <source>
        <dbReference type="EMBL" id="KUM62535.1"/>
    </source>
</evidence>
<dbReference type="PROSITE" id="PS50294">
    <property type="entry name" value="WD_REPEATS_REGION"/>
    <property type="match status" value="1"/>
</dbReference>
<proteinExistence type="inferred from homology"/>
<dbReference type="AlphaFoldDB" id="A0A101ML15"/>
<dbReference type="InterPro" id="IPR002933">
    <property type="entry name" value="Peptidase_M20"/>
</dbReference>
<dbReference type="SMART" id="SM00320">
    <property type="entry name" value="WD40"/>
    <property type="match status" value="6"/>
</dbReference>
<name>A0A101ML15_PENFR</name>
<dbReference type="PIRSF" id="PIRSF037237">
    <property type="entry name" value="Peptidase_WD_repeats_DUG2"/>
    <property type="match status" value="1"/>
</dbReference>